<dbReference type="Proteomes" id="UP000509667">
    <property type="component" value="Chromosome"/>
</dbReference>
<reference evidence="1 2" key="1">
    <citation type="submission" date="2020-07" db="EMBL/GenBank/DDBJ databases">
        <title>Halosimplex pelagicum sp. nov. and Halosimplex rubrum sp. nov., isolated from salted brown alga Laminaria, and emended description of the genus Halosimplex.</title>
        <authorList>
            <person name="Cui H."/>
        </authorList>
    </citation>
    <scope>NUCLEOTIDE SEQUENCE [LARGE SCALE GENOMIC DNA]</scope>
    <source>
        <strain evidence="1 2">R27</strain>
    </source>
</reference>
<dbReference type="AlphaFoldDB" id="A0A7D5TN16"/>
<keyword evidence="2" id="KW-1185">Reference proteome</keyword>
<sequence length="122" mass="13938">MTDEETRADRKERYHRVLRTVALNTGGAQHPGCRPYQIRLILCAHANLPVDGVERSVRAAVENDDLYRWTDGEGRERLTLATKPDLRGVAVYWAERGDQQRLESANRAIREVREDTGLPGKR</sequence>
<organism evidence="1 2">
    <name type="scientific">Halosimplex rubrum</name>
    <dbReference type="NCBI Taxonomy" id="869889"/>
    <lineage>
        <taxon>Archaea</taxon>
        <taxon>Methanobacteriati</taxon>
        <taxon>Methanobacteriota</taxon>
        <taxon>Stenosarchaea group</taxon>
        <taxon>Halobacteria</taxon>
        <taxon>Halobacteriales</taxon>
        <taxon>Haloarculaceae</taxon>
        <taxon>Halosimplex</taxon>
    </lineage>
</organism>
<dbReference type="OrthoDB" id="234811at2157"/>
<dbReference type="EMBL" id="CP058910">
    <property type="protein sequence ID" value="QLH78692.1"/>
    <property type="molecule type" value="Genomic_DNA"/>
</dbReference>
<evidence type="ECO:0000313" key="2">
    <source>
        <dbReference type="Proteomes" id="UP000509667"/>
    </source>
</evidence>
<dbReference type="GeneID" id="56079389"/>
<dbReference type="RefSeq" id="WP_179908571.1">
    <property type="nucleotide sequence ID" value="NZ_CP058910.1"/>
</dbReference>
<gene>
    <name evidence="1" type="ORF">HZS55_15960</name>
</gene>
<evidence type="ECO:0000313" key="1">
    <source>
        <dbReference type="EMBL" id="QLH78692.1"/>
    </source>
</evidence>
<name>A0A7D5TN16_9EURY</name>
<proteinExistence type="predicted"/>
<protein>
    <submittedName>
        <fullName evidence="1">Uncharacterized protein</fullName>
    </submittedName>
</protein>
<dbReference type="KEGG" id="hrr:HZS55_15960"/>
<accession>A0A7D5TN16</accession>